<sequence>MSNNNIDSTPAGCVADIVLLVKNSLTYDFMAIIVDETEDALSAQFPTTWKEALLSQKCLQVLWGQHANLHYPHCANLLAGVSSICGIRRSFFDTVEEKVQFLDFTMTQVCLVESVPDDRLKNTHYCSVLAECITKFVSPFGYRDLASSPSFERWIRFAEKLSSGVFTTPFGQEGTFTTTTTLLQFWGRICNSKRMYLGDDDSRKDLENVVPQLAASFFRARITPWDTVDLDDELTEAVLAQADAFPPLVLIDTRATLSMIHTAMQEIGPTVLSTASSLGWLLYLTGSIVRNVFQSVEDTLSEPCSYVLLFAVECVNQRRQDNSQHCASFHDFVEGAMLHFLSSMQLVLTSNRVSQAVSHIITNVFSEKVKLFHFILFAIGHNITRDPSSTSMCGDVKAIVRQSIDLIGDSCRDVPATI</sequence>
<dbReference type="OrthoDB" id="244158at2759"/>
<keyword evidence="5" id="KW-0963">Cytoplasm</keyword>
<feature type="non-terminal residue" evidence="8">
    <location>
        <position position="418"/>
    </location>
</feature>
<dbReference type="VEuPathDB" id="TriTrypDB:BSAL_65600"/>
<accession>A0A0S4IP24</accession>
<evidence type="ECO:0000313" key="9">
    <source>
        <dbReference type="Proteomes" id="UP000051952"/>
    </source>
</evidence>
<dbReference type="PANTHER" id="PTHR12596">
    <property type="entry name" value="EXPORTIN 4,7-RELATED"/>
    <property type="match status" value="1"/>
</dbReference>
<dbReference type="GO" id="GO:0005737">
    <property type="term" value="C:cytoplasm"/>
    <property type="evidence" value="ECO:0007669"/>
    <property type="project" value="UniProtKB-SubCell"/>
</dbReference>
<keyword evidence="6" id="KW-0653">Protein transport</keyword>
<dbReference type="GO" id="GO:0006611">
    <property type="term" value="P:protein export from nucleus"/>
    <property type="evidence" value="ECO:0007669"/>
    <property type="project" value="TreeGrafter"/>
</dbReference>
<evidence type="ECO:0000256" key="6">
    <source>
        <dbReference type="ARBA" id="ARBA00022927"/>
    </source>
</evidence>
<dbReference type="InterPro" id="IPR044189">
    <property type="entry name" value="XPO4/7-like"/>
</dbReference>
<reference evidence="9" key="1">
    <citation type="submission" date="2015-09" db="EMBL/GenBank/DDBJ databases">
        <authorList>
            <consortium name="Pathogen Informatics"/>
        </authorList>
    </citation>
    <scope>NUCLEOTIDE SEQUENCE [LARGE SCALE GENOMIC DNA]</scope>
    <source>
        <strain evidence="9">Lake Konstanz</strain>
    </source>
</reference>
<comment type="subcellular location">
    <subcellularLocation>
        <location evidence="2">Cytoplasm</location>
    </subcellularLocation>
    <subcellularLocation>
        <location evidence="1">Nucleus</location>
    </subcellularLocation>
</comment>
<dbReference type="EMBL" id="CYKH01000400">
    <property type="protein sequence ID" value="CUF76813.1"/>
    <property type="molecule type" value="Genomic_DNA"/>
</dbReference>
<keyword evidence="4" id="KW-0813">Transport</keyword>
<dbReference type="Proteomes" id="UP000051952">
    <property type="component" value="Unassembled WGS sequence"/>
</dbReference>
<organism evidence="8 9">
    <name type="scientific">Bodo saltans</name>
    <name type="common">Flagellated protozoan</name>
    <dbReference type="NCBI Taxonomy" id="75058"/>
    <lineage>
        <taxon>Eukaryota</taxon>
        <taxon>Discoba</taxon>
        <taxon>Euglenozoa</taxon>
        <taxon>Kinetoplastea</taxon>
        <taxon>Metakinetoplastina</taxon>
        <taxon>Eubodonida</taxon>
        <taxon>Bodonidae</taxon>
        <taxon>Bodo</taxon>
    </lineage>
</organism>
<dbReference type="PANTHER" id="PTHR12596:SF2">
    <property type="entry name" value="EXPORTIN-7 ISOFORM X1"/>
    <property type="match status" value="1"/>
</dbReference>
<name>A0A0S4IP24_BODSA</name>
<evidence type="ECO:0000313" key="8">
    <source>
        <dbReference type="EMBL" id="CUF76813.1"/>
    </source>
</evidence>
<evidence type="ECO:0000256" key="1">
    <source>
        <dbReference type="ARBA" id="ARBA00004123"/>
    </source>
</evidence>
<evidence type="ECO:0000256" key="7">
    <source>
        <dbReference type="ARBA" id="ARBA00023242"/>
    </source>
</evidence>
<evidence type="ECO:0000256" key="3">
    <source>
        <dbReference type="ARBA" id="ARBA00009466"/>
    </source>
</evidence>
<gene>
    <name evidence="8" type="ORF">BSAL_65600</name>
</gene>
<proteinExistence type="inferred from homology"/>
<keyword evidence="7" id="KW-0539">Nucleus</keyword>
<dbReference type="AlphaFoldDB" id="A0A0S4IP24"/>
<evidence type="ECO:0000256" key="2">
    <source>
        <dbReference type="ARBA" id="ARBA00004496"/>
    </source>
</evidence>
<comment type="similarity">
    <text evidence="3">Belongs to the exportin family.</text>
</comment>
<evidence type="ECO:0000256" key="5">
    <source>
        <dbReference type="ARBA" id="ARBA00022490"/>
    </source>
</evidence>
<keyword evidence="9" id="KW-1185">Reference proteome</keyword>
<dbReference type="GO" id="GO:0005643">
    <property type="term" value="C:nuclear pore"/>
    <property type="evidence" value="ECO:0007669"/>
    <property type="project" value="TreeGrafter"/>
</dbReference>
<dbReference type="GO" id="GO:0005049">
    <property type="term" value="F:nuclear export signal receptor activity"/>
    <property type="evidence" value="ECO:0007669"/>
    <property type="project" value="InterPro"/>
</dbReference>
<evidence type="ECO:0000256" key="4">
    <source>
        <dbReference type="ARBA" id="ARBA00022448"/>
    </source>
</evidence>
<protein>
    <submittedName>
        <fullName evidence="8">Uncharacterized protein</fullName>
    </submittedName>
</protein>